<dbReference type="InterPro" id="IPR037473">
    <property type="entry name" value="Lcp-like"/>
</dbReference>
<evidence type="ECO:0000313" key="2">
    <source>
        <dbReference type="EMBL" id="WTY33633.1"/>
    </source>
</evidence>
<dbReference type="Pfam" id="PF09995">
    <property type="entry name" value="MPAB_Lcp_cat"/>
    <property type="match status" value="1"/>
</dbReference>
<accession>A0ABZ1N182</accession>
<dbReference type="PANTHER" id="PTHR37539:SF1">
    <property type="entry name" value="ER-BOUND OXYGENASE MPAB_MPAB'_RUBBER OXYGENASE CATALYTIC DOMAIN-CONTAINING PROTEIN"/>
    <property type="match status" value="1"/>
</dbReference>
<gene>
    <name evidence="2" type="ORF">OG308_20080</name>
</gene>
<sequence>MTTVPTRHPDRPHHVPAVVGGFAAMLGVHSPDSKQWQRLGEGLLVGDDAMDRLVDWMVATGSKQMRPLFDRALTDGIAAVPDAPDAPDALREFFAAVETVPAWVDHDKLVRGAKVLRTGGSDGMYIARDVAMLGGYQFSGFNKTLLRTGALEKGSNQRWAETMQWAMDVLSEDGLSPLGLGYQSTIRVRLIHAFVRRHVAAMPDWRTEDWGLPINQTDMAATLVGAFIAPAIGGMGLGLLLTPAETDAVAHLVRYVGWLLGVEEQWLPRSFRDGVRVLVHTLSALADPDESTRQLAVPMSRDPLSWNYDRLPTIRRRLAYAQHLSVTGTFLGRHTMRALGLPTAIVPWYPAIRIPVNVARSVTRLLPGGLDRAATRGAREQDRFMSTLVSAGPTVGAAAARLTHAA</sequence>
<reference evidence="2 3" key="1">
    <citation type="submission" date="2022-10" db="EMBL/GenBank/DDBJ databases">
        <title>The complete genomes of actinobacterial strains from the NBC collection.</title>
        <authorList>
            <person name="Joergensen T.S."/>
            <person name="Alvarez Arevalo M."/>
            <person name="Sterndorff E.B."/>
            <person name="Faurdal D."/>
            <person name="Vuksanovic O."/>
            <person name="Mourched A.-S."/>
            <person name="Charusanti P."/>
            <person name="Shaw S."/>
            <person name="Blin K."/>
            <person name="Weber T."/>
        </authorList>
    </citation>
    <scope>NUCLEOTIDE SEQUENCE [LARGE SCALE GENOMIC DNA]</scope>
    <source>
        <strain evidence="2 3">NBC_01413</strain>
    </source>
</reference>
<proteinExistence type="predicted"/>
<dbReference type="Proteomes" id="UP001621418">
    <property type="component" value="Chromosome"/>
</dbReference>
<feature type="domain" description="ER-bound oxygenase mpaB/mpaB'/Rubber oxygenase catalytic" evidence="1">
    <location>
        <begin position="143"/>
        <end position="361"/>
    </location>
</feature>
<organism evidence="2 3">
    <name type="scientific">Nocardia salmonicida</name>
    <dbReference type="NCBI Taxonomy" id="53431"/>
    <lineage>
        <taxon>Bacteria</taxon>
        <taxon>Bacillati</taxon>
        <taxon>Actinomycetota</taxon>
        <taxon>Actinomycetes</taxon>
        <taxon>Mycobacteriales</taxon>
        <taxon>Nocardiaceae</taxon>
        <taxon>Nocardia</taxon>
    </lineage>
</organism>
<evidence type="ECO:0000313" key="3">
    <source>
        <dbReference type="Proteomes" id="UP001621418"/>
    </source>
</evidence>
<dbReference type="PANTHER" id="PTHR37539">
    <property type="entry name" value="SECRETED PROTEIN-RELATED"/>
    <property type="match status" value="1"/>
</dbReference>
<dbReference type="InterPro" id="IPR018713">
    <property type="entry name" value="MPAB/Lcp_cat_dom"/>
</dbReference>
<dbReference type="EMBL" id="CP109527">
    <property type="protein sequence ID" value="WTY33633.1"/>
    <property type="molecule type" value="Genomic_DNA"/>
</dbReference>
<name>A0ABZ1N182_9NOCA</name>
<evidence type="ECO:0000259" key="1">
    <source>
        <dbReference type="Pfam" id="PF09995"/>
    </source>
</evidence>
<keyword evidence="3" id="KW-1185">Reference proteome</keyword>
<protein>
    <submittedName>
        <fullName evidence="2">DUF2236 domain-containing protein</fullName>
    </submittedName>
</protein>
<dbReference type="RefSeq" id="WP_405145866.1">
    <property type="nucleotide sequence ID" value="NZ_CP109527.1"/>
</dbReference>